<dbReference type="PATRIC" id="fig|1227454.3.peg.2800"/>
<evidence type="ECO:0000256" key="1">
    <source>
        <dbReference type="SAM" id="Phobius"/>
    </source>
</evidence>
<organism evidence="2 3">
    <name type="scientific">Halobiforma nitratireducens JCM 10879</name>
    <dbReference type="NCBI Taxonomy" id="1227454"/>
    <lineage>
        <taxon>Archaea</taxon>
        <taxon>Methanobacteriati</taxon>
        <taxon>Methanobacteriota</taxon>
        <taxon>Stenosarchaea group</taxon>
        <taxon>Halobacteria</taxon>
        <taxon>Halobacteriales</taxon>
        <taxon>Natrialbaceae</taxon>
        <taxon>Halobiforma</taxon>
    </lineage>
</organism>
<comment type="caution">
    <text evidence="2">The sequence shown here is derived from an EMBL/GenBank/DDBJ whole genome shotgun (WGS) entry which is preliminary data.</text>
</comment>
<sequence>MRQSPENTRMTVDLSEFNHPSWITAGGMLIGYVLILVVLTVALFVLPWLVFTAL</sequence>
<keyword evidence="1" id="KW-0472">Membrane</keyword>
<name>M0LLW7_9EURY</name>
<dbReference type="STRING" id="1227454.C446_13654"/>
<accession>M0LLW7</accession>
<keyword evidence="1" id="KW-0812">Transmembrane</keyword>
<dbReference type="EMBL" id="AOMA01000138">
    <property type="protein sequence ID" value="EMA34093.1"/>
    <property type="molecule type" value="Genomic_DNA"/>
</dbReference>
<evidence type="ECO:0000313" key="2">
    <source>
        <dbReference type="EMBL" id="EMA34093.1"/>
    </source>
</evidence>
<dbReference type="Proteomes" id="UP000011607">
    <property type="component" value="Unassembled WGS sequence"/>
</dbReference>
<dbReference type="AlphaFoldDB" id="M0LLW7"/>
<reference evidence="2 3" key="1">
    <citation type="journal article" date="2014" name="PLoS Genet.">
        <title>Phylogenetically driven sequencing of extremely halophilic archaea reveals strategies for static and dynamic osmo-response.</title>
        <authorList>
            <person name="Becker E.A."/>
            <person name="Seitzer P.M."/>
            <person name="Tritt A."/>
            <person name="Larsen D."/>
            <person name="Krusor M."/>
            <person name="Yao A.I."/>
            <person name="Wu D."/>
            <person name="Madern D."/>
            <person name="Eisen J.A."/>
            <person name="Darling A.E."/>
            <person name="Facciotti M.T."/>
        </authorList>
    </citation>
    <scope>NUCLEOTIDE SEQUENCE [LARGE SCALE GENOMIC DNA]</scope>
    <source>
        <strain evidence="2 3">JCM 10879</strain>
    </source>
</reference>
<dbReference type="eggNOG" id="arCOG09225">
    <property type="taxonomic scope" value="Archaea"/>
</dbReference>
<gene>
    <name evidence="2" type="ORF">C446_13654</name>
</gene>
<protein>
    <submittedName>
        <fullName evidence="2">Uncharacterized protein</fullName>
    </submittedName>
</protein>
<proteinExistence type="predicted"/>
<keyword evidence="1" id="KW-1133">Transmembrane helix</keyword>
<feature type="transmembrane region" description="Helical" evidence="1">
    <location>
        <begin position="29"/>
        <end position="51"/>
    </location>
</feature>
<keyword evidence="3" id="KW-1185">Reference proteome</keyword>
<evidence type="ECO:0000313" key="3">
    <source>
        <dbReference type="Proteomes" id="UP000011607"/>
    </source>
</evidence>